<reference evidence="1" key="1">
    <citation type="submission" date="2019-02" db="EMBL/GenBank/DDBJ databases">
        <authorList>
            <person name="Gruber-Vodicka R. H."/>
            <person name="Seah K. B. B."/>
        </authorList>
    </citation>
    <scope>NUCLEOTIDE SEQUENCE</scope>
    <source>
        <strain evidence="2">BECK_BZ164</strain>
        <strain evidence="1">BECK_BZ165</strain>
    </source>
</reference>
<proteinExistence type="predicted"/>
<dbReference type="EMBL" id="CAADFA010000042">
    <property type="protein sequence ID" value="VFJ47186.1"/>
    <property type="molecule type" value="Genomic_DNA"/>
</dbReference>
<protein>
    <submittedName>
        <fullName evidence="1">Uncharacterized protein</fullName>
    </submittedName>
</protein>
<name>A0A450S5M1_9GAMM</name>
<accession>A0A450S5M1</accession>
<organism evidence="1">
    <name type="scientific">Candidatus Kentrum sp. FM</name>
    <dbReference type="NCBI Taxonomy" id="2126340"/>
    <lineage>
        <taxon>Bacteria</taxon>
        <taxon>Pseudomonadati</taxon>
        <taxon>Pseudomonadota</taxon>
        <taxon>Gammaproteobacteria</taxon>
        <taxon>Candidatus Kentrum</taxon>
    </lineage>
</organism>
<evidence type="ECO:0000313" key="1">
    <source>
        <dbReference type="EMBL" id="VFJ47186.1"/>
    </source>
</evidence>
<sequence>MTGVSPLVTVIATPKLGKGTSKLICSLTEITLCKGPDCAALRQGVMDNEIDNKIEINESGVRLRGCEKIPRP</sequence>
<dbReference type="EMBL" id="CAADFL010000069">
    <property type="protein sequence ID" value="VFK08423.1"/>
    <property type="molecule type" value="Genomic_DNA"/>
</dbReference>
<gene>
    <name evidence="2" type="ORF">BECKFM1743B_GA0114221_100694</name>
    <name evidence="1" type="ORF">BECKFM1743C_GA0114222_100422</name>
</gene>
<evidence type="ECO:0000313" key="2">
    <source>
        <dbReference type="EMBL" id="VFK08423.1"/>
    </source>
</evidence>
<dbReference type="AlphaFoldDB" id="A0A450S5M1"/>